<dbReference type="PANTHER" id="PTHR23011:SF28">
    <property type="entry name" value="CYCLIC NUCLEOTIDE-BINDING DOMAIN CONTAINING PROTEIN"/>
    <property type="match status" value="1"/>
</dbReference>
<evidence type="ECO:0000313" key="4">
    <source>
        <dbReference type="Proteomes" id="UP000215902"/>
    </source>
</evidence>
<dbReference type="PANTHER" id="PTHR23011">
    <property type="entry name" value="CYCLIC NUCLEOTIDE-BINDING DOMAIN CONTAINING PROTEIN"/>
    <property type="match status" value="1"/>
</dbReference>
<reference evidence="3 4" key="1">
    <citation type="submission" date="2017-06" db="EMBL/GenBank/DDBJ databases">
        <title>A platform for efficient transgenesis in Macrostomum lignano, a flatworm model organism for stem cell research.</title>
        <authorList>
            <person name="Berezikov E."/>
        </authorList>
    </citation>
    <scope>NUCLEOTIDE SEQUENCE [LARGE SCALE GENOMIC DNA]</scope>
    <source>
        <strain evidence="3">DV1</strain>
        <tissue evidence="3">Whole organism</tissue>
    </source>
</reference>
<organism evidence="3 4">
    <name type="scientific">Macrostomum lignano</name>
    <dbReference type="NCBI Taxonomy" id="282301"/>
    <lineage>
        <taxon>Eukaryota</taxon>
        <taxon>Metazoa</taxon>
        <taxon>Spiralia</taxon>
        <taxon>Lophotrochozoa</taxon>
        <taxon>Platyhelminthes</taxon>
        <taxon>Rhabditophora</taxon>
        <taxon>Macrostomorpha</taxon>
        <taxon>Macrostomida</taxon>
        <taxon>Macrostomidae</taxon>
        <taxon>Macrostomum</taxon>
    </lineage>
</organism>
<dbReference type="Pfam" id="PF00027">
    <property type="entry name" value="cNMP_binding"/>
    <property type="match status" value="1"/>
</dbReference>
<dbReference type="InterPro" id="IPR018488">
    <property type="entry name" value="cNMP-bd_CS"/>
</dbReference>
<feature type="domain" description="Cyclic nucleotide-binding" evidence="2">
    <location>
        <begin position="482"/>
        <end position="606"/>
    </location>
</feature>
<dbReference type="SMART" id="SM00100">
    <property type="entry name" value="cNMP"/>
    <property type="match status" value="1"/>
</dbReference>
<dbReference type="InterPro" id="IPR000595">
    <property type="entry name" value="cNMP-bd_dom"/>
</dbReference>
<comment type="caution">
    <text evidence="3">The sequence shown here is derived from an EMBL/GenBank/DDBJ whole genome shotgun (WGS) entry which is preliminary data.</text>
</comment>
<accession>A0A267FBU3</accession>
<dbReference type="SUPFAM" id="SSF51206">
    <property type="entry name" value="cAMP-binding domain-like"/>
    <property type="match status" value="2"/>
</dbReference>
<gene>
    <name evidence="3" type="ORF">BOX15_Mlig018331g1</name>
</gene>
<dbReference type="Proteomes" id="UP000215902">
    <property type="component" value="Unassembled WGS sequence"/>
</dbReference>
<evidence type="ECO:0000313" key="3">
    <source>
        <dbReference type="EMBL" id="PAA71235.1"/>
    </source>
</evidence>
<dbReference type="EMBL" id="NIVC01001178">
    <property type="protein sequence ID" value="PAA71235.1"/>
    <property type="molecule type" value="Genomic_DNA"/>
</dbReference>
<evidence type="ECO:0000256" key="1">
    <source>
        <dbReference type="SAM" id="MobiDB-lite"/>
    </source>
</evidence>
<feature type="region of interest" description="Disordered" evidence="1">
    <location>
        <begin position="212"/>
        <end position="269"/>
    </location>
</feature>
<protein>
    <recommendedName>
        <fullName evidence="2">Cyclic nucleotide-binding domain-containing protein</fullName>
    </recommendedName>
</protein>
<dbReference type="PROSITE" id="PS00889">
    <property type="entry name" value="CNMP_BINDING_2"/>
    <property type="match status" value="1"/>
</dbReference>
<sequence length="827" mass="92193">MSAIATRATRRPRHVERRLFVKRRQAKPNRVSSSDDSGNEDCHLVGAGETRRRRPRTALVHRTTLSGAESPLLPSSSAARTETPAIFYNEDGKPSDPRERAQSARVVERRLFSRLVTSSETLQRLERVRAATAEAEAPFFQRPLQQQRPQSALEFQRILAARAARNFQAKSARARLRMQTANASSARGSATGMQLLAVTGGGVGGNISGSSFGDEALDSGDEVSASEKAAARRNSDQPQSSAASPTAEAAESKPAATDEGAEDSDSGSSCRSCLEMVTAQRAGVEKPQATAGPAGGKKPGLKMAMADFTRKIEDNEGTEISTFSFLGEKDKPAPDEEEEVGQDSAADVGAPAFGAPIDLSRESLRQAAKQLHQHKKKYKNMTPLNRMRRAVKTVNLLIKACTTKEEQTRKNQQRMMTFSDIASSLAQDSQSDELNFQLSYYKAKKEMTLSPEAQEILRLHPFLRTKEMLHTAMVSLQTAVEAFSEFPTNMKQSLVKVGWYEKFNANQVIIRQGHNALNFYFIISGTTAVSVALKKPTGEPFNKTVAFLRKGESFGELALLYGGKRSATVYCKDEVELLAVSREDFIDIFMNLESEDEPEHISFLREITTLNGWPIDQLPYDNPKVCMFAYFRKGIVLCRDSNSADSVLIVKSGHCLVMKDLQPCASTIPRLRSRQRMCDSYPVEQDTDDQRYLEFMQRDCLPEPKSGDRGGVGQSLPRVVARPSGKLYIQLKVLQRRDTFGLEPIAFRVFGGTTGVTLVSMGAECILINKEFFLKHMTEKYYQLLRREIQMFPTLESLNEKLQSYYNWDAYKETLVNFVVRPKYIHQ</sequence>
<name>A0A267FBU3_9PLAT</name>
<dbReference type="PROSITE" id="PS50042">
    <property type="entry name" value="CNMP_BINDING_3"/>
    <property type="match status" value="1"/>
</dbReference>
<dbReference type="InterPro" id="IPR018490">
    <property type="entry name" value="cNMP-bd_dom_sf"/>
</dbReference>
<feature type="region of interest" description="Disordered" evidence="1">
    <location>
        <begin position="22"/>
        <end position="54"/>
    </location>
</feature>
<feature type="compositionally biased region" description="Low complexity" evidence="1">
    <location>
        <begin position="240"/>
        <end position="258"/>
    </location>
</feature>
<dbReference type="OrthoDB" id="166212at2759"/>
<keyword evidence="4" id="KW-1185">Reference proteome</keyword>
<dbReference type="Gene3D" id="2.60.120.10">
    <property type="entry name" value="Jelly Rolls"/>
    <property type="match status" value="1"/>
</dbReference>
<dbReference type="InterPro" id="IPR014710">
    <property type="entry name" value="RmlC-like_jellyroll"/>
</dbReference>
<dbReference type="AlphaFoldDB" id="A0A267FBU3"/>
<dbReference type="CDD" id="cd00038">
    <property type="entry name" value="CAP_ED"/>
    <property type="match status" value="1"/>
</dbReference>
<evidence type="ECO:0000259" key="2">
    <source>
        <dbReference type="PROSITE" id="PS50042"/>
    </source>
</evidence>
<feature type="region of interest" description="Disordered" evidence="1">
    <location>
        <begin position="326"/>
        <end position="351"/>
    </location>
</feature>
<dbReference type="STRING" id="282301.A0A267FBU3"/>
<proteinExistence type="predicted"/>